<dbReference type="PANTHER" id="PTHR23513">
    <property type="entry name" value="INTEGRAL MEMBRANE EFFLUX PROTEIN-RELATED"/>
    <property type="match status" value="1"/>
</dbReference>
<dbReference type="CDD" id="cd06173">
    <property type="entry name" value="MFS_MefA_like"/>
    <property type="match status" value="1"/>
</dbReference>
<feature type="transmembrane region" description="Helical" evidence="6">
    <location>
        <begin position="46"/>
        <end position="65"/>
    </location>
</feature>
<feature type="transmembrane region" description="Helical" evidence="6">
    <location>
        <begin position="334"/>
        <end position="356"/>
    </location>
</feature>
<reference evidence="8" key="1">
    <citation type="journal article" date="2022" name="Int. J. Syst. Evol. Microbiol.">
        <title>Pseudomonas aegrilactucae sp. nov. and Pseudomonas morbosilactucae sp. nov., pathogens causing bacterial rot of lettuce in Japan.</title>
        <authorList>
            <person name="Sawada H."/>
            <person name="Fujikawa T."/>
            <person name="Satou M."/>
        </authorList>
    </citation>
    <scope>NUCLEOTIDE SEQUENCE</scope>
    <source>
        <strain evidence="8">0166_1</strain>
    </source>
</reference>
<dbReference type="Gene3D" id="1.20.1250.20">
    <property type="entry name" value="MFS general substrate transporter like domains"/>
    <property type="match status" value="1"/>
</dbReference>
<feature type="transmembrane region" description="Helical" evidence="6">
    <location>
        <begin position="245"/>
        <end position="269"/>
    </location>
</feature>
<evidence type="ECO:0000256" key="5">
    <source>
        <dbReference type="ARBA" id="ARBA00023136"/>
    </source>
</evidence>
<accession>A0A9E6Y0T3</accession>
<evidence type="ECO:0000259" key="7">
    <source>
        <dbReference type="PROSITE" id="PS50850"/>
    </source>
</evidence>
<evidence type="ECO:0000313" key="9">
    <source>
        <dbReference type="Proteomes" id="UP001162834"/>
    </source>
</evidence>
<keyword evidence="4 6" id="KW-1133">Transmembrane helix</keyword>
<dbReference type="InterPro" id="IPR020846">
    <property type="entry name" value="MFS_dom"/>
</dbReference>
<protein>
    <submittedName>
        <fullName evidence="8">Bacilysin exporter BacE</fullName>
    </submittedName>
</protein>
<keyword evidence="3 6" id="KW-0812">Transmembrane</keyword>
<dbReference type="Proteomes" id="UP001162834">
    <property type="component" value="Chromosome"/>
</dbReference>
<dbReference type="PRINTS" id="PR01988">
    <property type="entry name" value="EXPORTERBACE"/>
</dbReference>
<dbReference type="RefSeq" id="WP_259311898.1">
    <property type="nucleotide sequence ID" value="NZ_CP087164.1"/>
</dbReference>
<evidence type="ECO:0000256" key="6">
    <source>
        <dbReference type="SAM" id="Phobius"/>
    </source>
</evidence>
<dbReference type="InterPro" id="IPR011701">
    <property type="entry name" value="MFS"/>
</dbReference>
<feature type="transmembrane region" description="Helical" evidence="6">
    <location>
        <begin position="12"/>
        <end position="34"/>
    </location>
</feature>
<dbReference type="PANTHER" id="PTHR23513:SF11">
    <property type="entry name" value="STAPHYLOFERRIN A TRANSPORTER"/>
    <property type="match status" value="1"/>
</dbReference>
<feature type="domain" description="Major facilitator superfamily (MFS) profile" evidence="7">
    <location>
        <begin position="1"/>
        <end position="391"/>
    </location>
</feature>
<proteinExistence type="predicted"/>
<sequence length="396" mass="40389">MGALRHRDFRLLWAGQAVSTVGDALNIVALAVFALERGYGPSGLGAMLAARTVAMILFLPLGGIVGDRMSRRGLMIASDGVRAGAIIALALVPASTPLALVAGLAFLVGAGQSFFQPAYGALMPGIVPAKDLVSANSLTAVARQGASVLGPAIGGALVALAGVRLALVVDAATFAVSSATLIAVREPPLAERTGTPSVRRDVAEGFAAVRARPWIAAVIGMAMIQLLFVIGPWEVLLPVIAREDLGGNGAFAVILSVYAAGAVVGALGAGRIRTRVPGVVALLALMTWPPFFLALVGPSPIALICVLAFLAGVGEEIFEVLWVTAVQRDVPAQLLARVISLDYLGSYAFMPIGLALAGPATDAFGPEAVLIAGAVVAAATTLPLLAFRGVRRLSSR</sequence>
<dbReference type="GO" id="GO:0022857">
    <property type="term" value="F:transmembrane transporter activity"/>
    <property type="evidence" value="ECO:0007669"/>
    <property type="project" value="InterPro"/>
</dbReference>
<organism evidence="8 9">
    <name type="scientific">Capillimicrobium parvum</name>
    <dbReference type="NCBI Taxonomy" id="2884022"/>
    <lineage>
        <taxon>Bacteria</taxon>
        <taxon>Bacillati</taxon>
        <taxon>Actinomycetota</taxon>
        <taxon>Thermoleophilia</taxon>
        <taxon>Solirubrobacterales</taxon>
        <taxon>Capillimicrobiaceae</taxon>
        <taxon>Capillimicrobium</taxon>
    </lineage>
</organism>
<keyword evidence="2" id="KW-1003">Cell membrane</keyword>
<name>A0A9E6Y0T3_9ACTN</name>
<evidence type="ECO:0000256" key="2">
    <source>
        <dbReference type="ARBA" id="ARBA00022475"/>
    </source>
</evidence>
<gene>
    <name evidence="8" type="primary">bacE</name>
    <name evidence="8" type="ORF">DSM104329_04277</name>
</gene>
<comment type="subcellular location">
    <subcellularLocation>
        <location evidence="1">Cell membrane</location>
        <topology evidence="1">Multi-pass membrane protein</topology>
    </subcellularLocation>
</comment>
<dbReference type="AlphaFoldDB" id="A0A9E6Y0T3"/>
<dbReference type="Pfam" id="PF07690">
    <property type="entry name" value="MFS_1"/>
    <property type="match status" value="1"/>
</dbReference>
<evidence type="ECO:0000256" key="1">
    <source>
        <dbReference type="ARBA" id="ARBA00004651"/>
    </source>
</evidence>
<feature type="transmembrane region" description="Helical" evidence="6">
    <location>
        <begin position="368"/>
        <end position="387"/>
    </location>
</feature>
<evidence type="ECO:0000313" key="8">
    <source>
        <dbReference type="EMBL" id="UGS37856.1"/>
    </source>
</evidence>
<dbReference type="KEGG" id="sbae:DSM104329_04277"/>
<dbReference type="EMBL" id="CP087164">
    <property type="protein sequence ID" value="UGS37856.1"/>
    <property type="molecule type" value="Genomic_DNA"/>
</dbReference>
<keyword evidence="5 6" id="KW-0472">Membrane</keyword>
<feature type="transmembrane region" description="Helical" evidence="6">
    <location>
        <begin position="276"/>
        <end position="295"/>
    </location>
</feature>
<dbReference type="InterPro" id="IPR022324">
    <property type="entry name" value="Bacilysin_exporter_BacE_put"/>
</dbReference>
<dbReference type="PROSITE" id="PS50850">
    <property type="entry name" value="MFS"/>
    <property type="match status" value="1"/>
</dbReference>
<dbReference type="GO" id="GO:0005886">
    <property type="term" value="C:plasma membrane"/>
    <property type="evidence" value="ECO:0007669"/>
    <property type="project" value="UniProtKB-SubCell"/>
</dbReference>
<keyword evidence="9" id="KW-1185">Reference proteome</keyword>
<dbReference type="InterPro" id="IPR036259">
    <property type="entry name" value="MFS_trans_sf"/>
</dbReference>
<feature type="transmembrane region" description="Helical" evidence="6">
    <location>
        <begin position="86"/>
        <end position="108"/>
    </location>
</feature>
<feature type="transmembrane region" description="Helical" evidence="6">
    <location>
        <begin position="214"/>
        <end position="233"/>
    </location>
</feature>
<feature type="transmembrane region" description="Helical" evidence="6">
    <location>
        <begin position="301"/>
        <end position="322"/>
    </location>
</feature>
<feature type="transmembrane region" description="Helical" evidence="6">
    <location>
        <begin position="157"/>
        <end position="184"/>
    </location>
</feature>
<evidence type="ECO:0000256" key="4">
    <source>
        <dbReference type="ARBA" id="ARBA00022989"/>
    </source>
</evidence>
<evidence type="ECO:0000256" key="3">
    <source>
        <dbReference type="ARBA" id="ARBA00022692"/>
    </source>
</evidence>
<dbReference type="SUPFAM" id="SSF103473">
    <property type="entry name" value="MFS general substrate transporter"/>
    <property type="match status" value="1"/>
</dbReference>